<protein>
    <submittedName>
        <fullName evidence="1">Uncharacterized protein</fullName>
    </submittedName>
</protein>
<dbReference type="KEGG" id="reu:Reut_C6003"/>
<name>Q46ND5_CUPPJ</name>
<keyword evidence="1" id="KW-0614">Plasmid</keyword>
<dbReference type="HOGENOM" id="CLU_2583844_0_0_4"/>
<gene>
    <name evidence="1" type="ordered locus">Reut_C6003</name>
</gene>
<sequence length="80" mass="8949">MSSPKLSSFAFAWRGRANRRFNAADAHPDRVIFDLDPGAEGVQRRAQLAALVAERTERVRFSEAFDAPPAQMSALYPKWA</sequence>
<proteinExistence type="predicted"/>
<geneLocation type="plasmid" evidence="1">
    <name>megaplasmid</name>
</geneLocation>
<dbReference type="AlphaFoldDB" id="Q46ND5"/>
<dbReference type="EMBL" id="CP000092">
    <property type="protein sequence ID" value="AAZ65336.1"/>
    <property type="molecule type" value="Genomic_DNA"/>
</dbReference>
<organism evidence="1">
    <name type="scientific">Cupriavidus pinatubonensis (strain JMP 134 / LMG 1197)</name>
    <name type="common">Cupriavidus necator (strain JMP 134)</name>
    <dbReference type="NCBI Taxonomy" id="264198"/>
    <lineage>
        <taxon>Bacteria</taxon>
        <taxon>Pseudomonadati</taxon>
        <taxon>Pseudomonadota</taxon>
        <taxon>Betaproteobacteria</taxon>
        <taxon>Burkholderiales</taxon>
        <taxon>Burkholderiaceae</taxon>
        <taxon>Cupriavidus</taxon>
    </lineage>
</organism>
<accession>Q46ND5</accession>
<evidence type="ECO:0000313" key="1">
    <source>
        <dbReference type="EMBL" id="AAZ65336.1"/>
    </source>
</evidence>
<reference evidence="1" key="1">
    <citation type="submission" date="2005-08" db="EMBL/GenBank/DDBJ databases">
        <title>Complete sequence of a megaplasmid of Ralstonia eutropha JMP134.</title>
        <authorList>
            <person name="Copeland A."/>
            <person name="Lucas S."/>
            <person name="Lapidus A."/>
            <person name="Barry K."/>
            <person name="Detter J.C."/>
            <person name="Glavina T."/>
            <person name="Hammon N."/>
            <person name="Israni S."/>
            <person name="Pitluck S."/>
            <person name="Goltsman E."/>
            <person name="Martinez M."/>
            <person name="Vergez L."/>
            <person name="Larimer F."/>
            <person name="Land M."/>
            <person name="Lykidis A."/>
            <person name="Richardson P."/>
        </authorList>
    </citation>
    <scope>NUCLEOTIDE SEQUENCE [LARGE SCALE GENOMIC DNA]</scope>
    <source>
        <strain evidence="1">JMP134</strain>
        <plasmid evidence="1">megaplasmid</plasmid>
    </source>
</reference>